<keyword evidence="3" id="KW-1185">Reference proteome</keyword>
<sequence length="173" mass="20129">MKKTLLVLLAGFALVACDKKNIAKDAYKGLEKQENELAQLDSITQEARRTFDDFKLALEMKDSTMTNFIVKEEFIVKNGDRSQQEHLWIRDVHQDGNVLKGIVDNQPQVTKEVKLNDTIVIDEKKISDWMFYKLEPNDTVARMIGGYSVKYMRNQLSDAERVEFDKQYKVKFD</sequence>
<name>A0A3L9M4T3_9FLAO</name>
<dbReference type="EMBL" id="RDOJ01000017">
    <property type="protein sequence ID" value="RLZ07543.1"/>
    <property type="molecule type" value="Genomic_DNA"/>
</dbReference>
<dbReference type="OrthoDB" id="884440at2"/>
<dbReference type="RefSeq" id="WP_121935309.1">
    <property type="nucleotide sequence ID" value="NZ_RDOJ01000017.1"/>
</dbReference>
<gene>
    <name evidence="2" type="ORF">EAH69_11265</name>
</gene>
<dbReference type="PROSITE" id="PS51257">
    <property type="entry name" value="PROKAR_LIPOPROTEIN"/>
    <property type="match status" value="1"/>
</dbReference>
<evidence type="ECO:0000259" key="1">
    <source>
        <dbReference type="Pfam" id="PF10077"/>
    </source>
</evidence>
<evidence type="ECO:0000313" key="2">
    <source>
        <dbReference type="EMBL" id="RLZ07543.1"/>
    </source>
</evidence>
<dbReference type="Pfam" id="PF10077">
    <property type="entry name" value="DUF2314"/>
    <property type="match status" value="1"/>
</dbReference>
<organism evidence="2 3">
    <name type="scientific">Faecalibacter macacae</name>
    <dbReference type="NCBI Taxonomy" id="1859289"/>
    <lineage>
        <taxon>Bacteria</taxon>
        <taxon>Pseudomonadati</taxon>
        <taxon>Bacteroidota</taxon>
        <taxon>Flavobacteriia</taxon>
        <taxon>Flavobacteriales</taxon>
        <taxon>Weeksellaceae</taxon>
        <taxon>Faecalibacter</taxon>
    </lineage>
</organism>
<dbReference type="Proteomes" id="UP000275348">
    <property type="component" value="Unassembled WGS sequence"/>
</dbReference>
<protein>
    <submittedName>
        <fullName evidence="2">DUF2314 domain-containing protein</fullName>
    </submittedName>
</protein>
<proteinExistence type="predicted"/>
<dbReference type="AlphaFoldDB" id="A0A3L9M4T3"/>
<feature type="domain" description="DUF2314" evidence="1">
    <location>
        <begin position="42"/>
        <end position="170"/>
    </location>
</feature>
<dbReference type="InterPro" id="IPR018756">
    <property type="entry name" value="DUF2314"/>
</dbReference>
<reference evidence="2 3" key="1">
    <citation type="submission" date="2018-10" db="EMBL/GenBank/DDBJ databases">
        <authorList>
            <person name="Chen X."/>
        </authorList>
    </citation>
    <scope>NUCLEOTIDE SEQUENCE [LARGE SCALE GENOMIC DNA]</scope>
    <source>
        <strain evidence="2 3">YIM 102668</strain>
    </source>
</reference>
<comment type="caution">
    <text evidence="2">The sequence shown here is derived from an EMBL/GenBank/DDBJ whole genome shotgun (WGS) entry which is preliminary data.</text>
</comment>
<accession>A0A3L9M4T3</accession>
<evidence type="ECO:0000313" key="3">
    <source>
        <dbReference type="Proteomes" id="UP000275348"/>
    </source>
</evidence>